<dbReference type="EMBL" id="JAIZAY010000001">
    <property type="protein sequence ID" value="KAJ8050024.1"/>
    <property type="molecule type" value="Genomic_DNA"/>
</dbReference>
<sequence length="68" mass="7828">MKPISTYYDQELEKWLRNNPDRVVTTFQVAELFGHAYMKAATAQIAASGFHKTGIYPTNRDIFFATRV</sequence>
<dbReference type="OrthoDB" id="8194222at2759"/>
<dbReference type="Proteomes" id="UP001152320">
    <property type="component" value="Chromosome 1"/>
</dbReference>
<name>A0A9Q1HK26_HOLLE</name>
<protein>
    <submittedName>
        <fullName evidence="1">Uncharacterized protein</fullName>
    </submittedName>
</protein>
<organism evidence="1 2">
    <name type="scientific">Holothuria leucospilota</name>
    <name type="common">Black long sea cucumber</name>
    <name type="synonym">Mertensiothuria leucospilota</name>
    <dbReference type="NCBI Taxonomy" id="206669"/>
    <lineage>
        <taxon>Eukaryota</taxon>
        <taxon>Metazoa</taxon>
        <taxon>Echinodermata</taxon>
        <taxon>Eleutherozoa</taxon>
        <taxon>Echinozoa</taxon>
        <taxon>Holothuroidea</taxon>
        <taxon>Aspidochirotacea</taxon>
        <taxon>Aspidochirotida</taxon>
        <taxon>Holothuriidae</taxon>
        <taxon>Holothuria</taxon>
    </lineage>
</organism>
<evidence type="ECO:0000313" key="1">
    <source>
        <dbReference type="EMBL" id="KAJ8050024.1"/>
    </source>
</evidence>
<reference evidence="1" key="1">
    <citation type="submission" date="2021-10" db="EMBL/GenBank/DDBJ databases">
        <title>Tropical sea cucumber genome reveals ecological adaptation and Cuvierian tubules defense mechanism.</title>
        <authorList>
            <person name="Chen T."/>
        </authorList>
    </citation>
    <scope>NUCLEOTIDE SEQUENCE</scope>
    <source>
        <strain evidence="1">Nanhai2018</strain>
        <tissue evidence="1">Muscle</tissue>
    </source>
</reference>
<accession>A0A9Q1HK26</accession>
<dbReference type="AlphaFoldDB" id="A0A9Q1HK26"/>
<proteinExistence type="predicted"/>
<comment type="caution">
    <text evidence="1">The sequence shown here is derived from an EMBL/GenBank/DDBJ whole genome shotgun (WGS) entry which is preliminary data.</text>
</comment>
<evidence type="ECO:0000313" key="2">
    <source>
        <dbReference type="Proteomes" id="UP001152320"/>
    </source>
</evidence>
<keyword evidence="2" id="KW-1185">Reference proteome</keyword>
<gene>
    <name evidence="1" type="ORF">HOLleu_03046</name>
</gene>